<protein>
    <recommendedName>
        <fullName evidence="3">Carboxypeptidase regulatory-like domain-containing protein</fullName>
    </recommendedName>
</protein>
<dbReference type="EMBL" id="JBHSDC010000019">
    <property type="protein sequence ID" value="MFC4232281.1"/>
    <property type="molecule type" value="Genomic_DNA"/>
</dbReference>
<proteinExistence type="predicted"/>
<reference evidence="2" key="1">
    <citation type="journal article" date="2019" name="Int. J. Syst. Evol. Microbiol.">
        <title>The Global Catalogue of Microorganisms (GCM) 10K type strain sequencing project: providing services to taxonomists for standard genome sequencing and annotation.</title>
        <authorList>
            <consortium name="The Broad Institute Genomics Platform"/>
            <consortium name="The Broad Institute Genome Sequencing Center for Infectious Disease"/>
            <person name="Wu L."/>
            <person name="Ma J."/>
        </authorList>
    </citation>
    <scope>NUCLEOTIDE SEQUENCE [LARGE SCALE GENOMIC DNA]</scope>
    <source>
        <strain evidence="2">CECT 8010</strain>
    </source>
</reference>
<dbReference type="InterPro" id="IPR013784">
    <property type="entry name" value="Carb-bd-like_fold"/>
</dbReference>
<accession>A0ABV8PXX1</accession>
<evidence type="ECO:0000313" key="2">
    <source>
        <dbReference type="Proteomes" id="UP001595906"/>
    </source>
</evidence>
<gene>
    <name evidence="1" type="ORF">ACFOW1_10290</name>
</gene>
<dbReference type="RefSeq" id="WP_379014070.1">
    <property type="nucleotide sequence ID" value="NZ_JBHSDC010000019.1"/>
</dbReference>
<organism evidence="1 2">
    <name type="scientific">Parasediminibacterium paludis</name>
    <dbReference type="NCBI Taxonomy" id="908966"/>
    <lineage>
        <taxon>Bacteria</taxon>
        <taxon>Pseudomonadati</taxon>
        <taxon>Bacteroidota</taxon>
        <taxon>Chitinophagia</taxon>
        <taxon>Chitinophagales</taxon>
        <taxon>Chitinophagaceae</taxon>
        <taxon>Parasediminibacterium</taxon>
    </lineage>
</organism>
<evidence type="ECO:0000313" key="1">
    <source>
        <dbReference type="EMBL" id="MFC4232281.1"/>
    </source>
</evidence>
<sequence>MTSRQEARFAAGKRIQQLTVNYATQLATIAEAAIEISDLNNCITKLEVAQTTQATDTTGKSETKAALKTTMAETIIIYTGRAVVKAKRAGNTALATQLDHPEKYYVQTDATTSVARANATVKALEDNLATLTNITAANIAEIKATITAFSEAKEQPAIANQHKKAAGTDVIEPLLDEMDMYIDHLIELAHSYFPKSELAKAMDLAAKQIIAGTRHNSLSIHILDAATQAPVTTAHATLTSTLKTEPADATGVAHFEKIAAGNQVLTIAATGYKSQTMTAKITRGANTDVVVKLVKE</sequence>
<evidence type="ECO:0008006" key="3">
    <source>
        <dbReference type="Google" id="ProtNLM"/>
    </source>
</evidence>
<comment type="caution">
    <text evidence="1">The sequence shown here is derived from an EMBL/GenBank/DDBJ whole genome shotgun (WGS) entry which is preliminary data.</text>
</comment>
<dbReference type="Gene3D" id="2.60.40.1120">
    <property type="entry name" value="Carboxypeptidase-like, regulatory domain"/>
    <property type="match status" value="1"/>
</dbReference>
<dbReference type="SUPFAM" id="SSF49452">
    <property type="entry name" value="Starch-binding domain-like"/>
    <property type="match status" value="1"/>
</dbReference>
<dbReference type="Proteomes" id="UP001595906">
    <property type="component" value="Unassembled WGS sequence"/>
</dbReference>
<name>A0ABV8PXX1_9BACT</name>
<keyword evidence="2" id="KW-1185">Reference proteome</keyword>